<keyword evidence="9" id="KW-0735">Signal-anchor</keyword>
<keyword evidence="6" id="KW-0808">Transferase</keyword>
<protein>
    <recommendedName>
        <fullName evidence="4">dolichyl-phosphate beta-glucosyltransferase</fullName>
        <ecNumber evidence="4">2.4.1.117</ecNumber>
    </recommendedName>
</protein>
<comment type="caution">
    <text evidence="15">The sequence shown here is derived from an EMBL/GenBank/DDBJ whole genome shotgun (WGS) entry which is preliminary data.</text>
</comment>
<name>A0ABP1QJP5_9HEXA</name>
<evidence type="ECO:0000256" key="2">
    <source>
        <dbReference type="ARBA" id="ARBA00004922"/>
    </source>
</evidence>
<dbReference type="PANTHER" id="PTHR10859">
    <property type="entry name" value="GLYCOSYL TRANSFERASE"/>
    <property type="match status" value="1"/>
</dbReference>
<evidence type="ECO:0000256" key="12">
    <source>
        <dbReference type="ARBA" id="ARBA00045097"/>
    </source>
</evidence>
<evidence type="ECO:0000256" key="8">
    <source>
        <dbReference type="ARBA" id="ARBA00022824"/>
    </source>
</evidence>
<gene>
    <name evidence="15" type="ORF">ODALV1_LOCUS11840</name>
</gene>
<keyword evidence="11 13" id="KW-0472">Membrane</keyword>
<comment type="pathway">
    <text evidence="2">Protein modification; protein glycosylation.</text>
</comment>
<evidence type="ECO:0000256" key="1">
    <source>
        <dbReference type="ARBA" id="ARBA00004389"/>
    </source>
</evidence>
<evidence type="ECO:0000256" key="5">
    <source>
        <dbReference type="ARBA" id="ARBA00022676"/>
    </source>
</evidence>
<organism evidence="15 16">
    <name type="scientific">Orchesella dallaii</name>
    <dbReference type="NCBI Taxonomy" id="48710"/>
    <lineage>
        <taxon>Eukaryota</taxon>
        <taxon>Metazoa</taxon>
        <taxon>Ecdysozoa</taxon>
        <taxon>Arthropoda</taxon>
        <taxon>Hexapoda</taxon>
        <taxon>Collembola</taxon>
        <taxon>Entomobryomorpha</taxon>
        <taxon>Entomobryoidea</taxon>
        <taxon>Orchesellidae</taxon>
        <taxon>Orchesellinae</taxon>
        <taxon>Orchesella</taxon>
    </lineage>
</organism>
<keyword evidence="7 13" id="KW-0812">Transmembrane</keyword>
<comment type="subcellular location">
    <subcellularLocation>
        <location evidence="1">Endoplasmic reticulum membrane</location>
        <topology evidence="1">Single-pass membrane protein</topology>
    </subcellularLocation>
</comment>
<comment type="similarity">
    <text evidence="3">Belongs to the glycosyltransferase 2 family.</text>
</comment>
<feature type="transmembrane region" description="Helical" evidence="13">
    <location>
        <begin position="6"/>
        <end position="28"/>
    </location>
</feature>
<dbReference type="SUPFAM" id="SSF53448">
    <property type="entry name" value="Nucleotide-diphospho-sugar transferases"/>
    <property type="match status" value="1"/>
</dbReference>
<dbReference type="PANTHER" id="PTHR10859:SF91">
    <property type="entry name" value="DOLICHYL-PHOSPHATE BETA-GLUCOSYLTRANSFERASE"/>
    <property type="match status" value="1"/>
</dbReference>
<evidence type="ECO:0000256" key="4">
    <source>
        <dbReference type="ARBA" id="ARBA00012583"/>
    </source>
</evidence>
<dbReference type="InterPro" id="IPR001173">
    <property type="entry name" value="Glyco_trans_2-like"/>
</dbReference>
<evidence type="ECO:0000256" key="7">
    <source>
        <dbReference type="ARBA" id="ARBA00022692"/>
    </source>
</evidence>
<accession>A0ABP1QJP5</accession>
<evidence type="ECO:0000256" key="6">
    <source>
        <dbReference type="ARBA" id="ARBA00022679"/>
    </source>
</evidence>
<evidence type="ECO:0000256" key="11">
    <source>
        <dbReference type="ARBA" id="ARBA00023136"/>
    </source>
</evidence>
<keyword evidence="16" id="KW-1185">Reference proteome</keyword>
<dbReference type="InterPro" id="IPR029044">
    <property type="entry name" value="Nucleotide-diphossugar_trans"/>
</dbReference>
<dbReference type="InterPro" id="IPR035518">
    <property type="entry name" value="DPG_synthase"/>
</dbReference>
<evidence type="ECO:0000259" key="14">
    <source>
        <dbReference type="Pfam" id="PF00535"/>
    </source>
</evidence>
<evidence type="ECO:0000313" key="15">
    <source>
        <dbReference type="EMBL" id="CAL8104727.1"/>
    </source>
</evidence>
<sequence>MDFEIIIWIFLLLITLIGSAFLFCFLLLRDVKPYPQWKRYDTEKYYEDPETGIKCPFPSLSDSPSLTLSVIVPAYNEEDRLTPMMEDCLEYLERRCDNERSFSYEIVIVNDGSTDNTSDVAMGYVRRCGCDRVRLLNLEKNRGKGGAVRLGVFSSRGEYIIFADADGATRFSDIDKVFSSIKILTEKGKATYGVTQWRVPSIACGSRAHMEEDSIATRSFFRTLLMHAFHFLVWLFTVRGIRDTQCGFKMFTRSAARIVFHNLHIERWAFDVELLYIAQKLRMPIDEVAVYWTEIAGSKVTPILSWIQMGIDLFAIWLRYTTGRWRLANKGD</sequence>
<feature type="transmembrane region" description="Helical" evidence="13">
    <location>
        <begin position="220"/>
        <end position="241"/>
    </location>
</feature>
<evidence type="ECO:0000256" key="3">
    <source>
        <dbReference type="ARBA" id="ARBA00006739"/>
    </source>
</evidence>
<evidence type="ECO:0000256" key="9">
    <source>
        <dbReference type="ARBA" id="ARBA00022968"/>
    </source>
</evidence>
<comment type="catalytic activity">
    <reaction evidence="12">
        <text>a di-trans,poly-cis-dolichyl phosphate + UDP-alpha-D-glucose = a di-trans,poly-cis-dolichyl beta-D-glucosyl phosphate + UDP</text>
        <dbReference type="Rhea" id="RHEA:15401"/>
        <dbReference type="Rhea" id="RHEA-COMP:19498"/>
        <dbReference type="Rhea" id="RHEA-COMP:19502"/>
        <dbReference type="ChEBI" id="CHEBI:57525"/>
        <dbReference type="ChEBI" id="CHEBI:57683"/>
        <dbReference type="ChEBI" id="CHEBI:58223"/>
        <dbReference type="ChEBI" id="CHEBI:58885"/>
        <dbReference type="EC" id="2.4.1.117"/>
    </reaction>
    <physiologicalReaction direction="left-to-right" evidence="12">
        <dbReference type="Rhea" id="RHEA:15402"/>
    </physiologicalReaction>
</comment>
<evidence type="ECO:0000313" key="16">
    <source>
        <dbReference type="Proteomes" id="UP001642540"/>
    </source>
</evidence>
<proteinExistence type="inferred from homology"/>
<dbReference type="CDD" id="cd04188">
    <property type="entry name" value="DPG_synthase"/>
    <property type="match status" value="1"/>
</dbReference>
<evidence type="ECO:0000256" key="10">
    <source>
        <dbReference type="ARBA" id="ARBA00022989"/>
    </source>
</evidence>
<feature type="domain" description="Glycosyltransferase 2-like" evidence="14">
    <location>
        <begin position="69"/>
        <end position="179"/>
    </location>
</feature>
<keyword evidence="5" id="KW-0328">Glycosyltransferase</keyword>
<dbReference type="Pfam" id="PF00535">
    <property type="entry name" value="Glycos_transf_2"/>
    <property type="match status" value="1"/>
</dbReference>
<keyword evidence="10 13" id="KW-1133">Transmembrane helix</keyword>
<dbReference type="EMBL" id="CAXLJM020000036">
    <property type="protein sequence ID" value="CAL8104727.1"/>
    <property type="molecule type" value="Genomic_DNA"/>
</dbReference>
<dbReference type="Proteomes" id="UP001642540">
    <property type="component" value="Unassembled WGS sequence"/>
</dbReference>
<keyword evidence="8" id="KW-0256">Endoplasmic reticulum</keyword>
<reference evidence="15 16" key="1">
    <citation type="submission" date="2024-08" db="EMBL/GenBank/DDBJ databases">
        <authorList>
            <person name="Cucini C."/>
            <person name="Frati F."/>
        </authorList>
    </citation>
    <scope>NUCLEOTIDE SEQUENCE [LARGE SCALE GENOMIC DNA]</scope>
</reference>
<dbReference type="EC" id="2.4.1.117" evidence="4"/>
<dbReference type="Gene3D" id="3.90.550.10">
    <property type="entry name" value="Spore Coat Polysaccharide Biosynthesis Protein SpsA, Chain A"/>
    <property type="match status" value="1"/>
</dbReference>
<evidence type="ECO:0000256" key="13">
    <source>
        <dbReference type="SAM" id="Phobius"/>
    </source>
</evidence>